<evidence type="ECO:0000256" key="1">
    <source>
        <dbReference type="ARBA" id="ARBA00004239"/>
    </source>
</evidence>
<evidence type="ECO:0000256" key="7">
    <source>
        <dbReference type="ARBA" id="ARBA00023145"/>
    </source>
</evidence>
<feature type="domain" description="Peptidase S53" evidence="10">
    <location>
        <begin position="225"/>
        <end position="596"/>
    </location>
</feature>
<dbReference type="EMBL" id="JAWRVE010000001">
    <property type="protein sequence ID" value="KAL1884015.1"/>
    <property type="molecule type" value="Genomic_DNA"/>
</dbReference>
<keyword evidence="6 8" id="KW-0106">Calcium</keyword>
<dbReference type="CDD" id="cd04056">
    <property type="entry name" value="Peptidases_S53"/>
    <property type="match status" value="1"/>
</dbReference>
<dbReference type="SUPFAM" id="SSF52743">
    <property type="entry name" value="Subtilisin-like"/>
    <property type="match status" value="1"/>
</dbReference>
<dbReference type="SMART" id="SM00944">
    <property type="entry name" value="Pro-kuma_activ"/>
    <property type="match status" value="1"/>
</dbReference>
<protein>
    <recommendedName>
        <fullName evidence="10">Peptidase S53 domain-containing protein</fullName>
    </recommendedName>
</protein>
<evidence type="ECO:0000259" key="10">
    <source>
        <dbReference type="PROSITE" id="PS51695"/>
    </source>
</evidence>
<dbReference type="PANTHER" id="PTHR14218">
    <property type="entry name" value="PROTEASE S8 TRIPEPTIDYL PEPTIDASE I CLN2"/>
    <property type="match status" value="1"/>
</dbReference>
<keyword evidence="5 8" id="KW-0720">Serine protease</keyword>
<accession>A0ABR3Y7Y0</accession>
<evidence type="ECO:0000256" key="4">
    <source>
        <dbReference type="ARBA" id="ARBA00022801"/>
    </source>
</evidence>
<evidence type="ECO:0000256" key="8">
    <source>
        <dbReference type="PROSITE-ProRule" id="PRU01032"/>
    </source>
</evidence>
<sequence>MGLVHAASVLLALASTVTSFPAWSSQNTNAVVVESLSAPPRGWVKNETQQVDKEASQIRLRMHLVHQDMDKFQELALNIATPGHHLYGSHMSQKAIDAIIAPKDESGELVMAWLQSAGLSDHATYSARGDSIVVDASVSQIEKLLDTEYTAYRNTETEEVVLRTLEFSLPSALKSHIDTVQPTTFFGFRSYKSGISGVRPFDEADANAQIESVNAVNAVTGCSSNINPTCLANLYSFTSAKNYNTGLFGIAGFLEEYAIASDLKTFLSKYAVEGNAAQSFSCVAVNGGSCPTSASQAGTEANLDVQYGRGIAESIPINYYSTAGRGQWVGSGTNTNEPYVEFLEYLLGLPAASLPNTLSISYGDDEQTVPDSYATQACSLFSQLGARGVSVLVASGDSGVGGSGECTNDGVKQFATAFPASCPWVTTVGGTSGTAPEAAWTSSGGGFSYLFPQPSYQAAAVKSWVASGTASSVSQYFNASGRAYPDVAAQATNFVIVVGGSSLLVDGTSCASPTFAGVMQLVNSDRIANGKAGLGFLNPWLYANATSALTDIKTGSITGCSGQISGAGFKAVSGWDPTTGLGTPIFTSLLTLSNKT</sequence>
<organism evidence="11 12">
    <name type="scientific">Diaporthe australafricana</name>
    <dbReference type="NCBI Taxonomy" id="127596"/>
    <lineage>
        <taxon>Eukaryota</taxon>
        <taxon>Fungi</taxon>
        <taxon>Dikarya</taxon>
        <taxon>Ascomycota</taxon>
        <taxon>Pezizomycotina</taxon>
        <taxon>Sordariomycetes</taxon>
        <taxon>Sordariomycetidae</taxon>
        <taxon>Diaporthales</taxon>
        <taxon>Diaporthaceae</taxon>
        <taxon>Diaporthe</taxon>
    </lineage>
</organism>
<keyword evidence="9" id="KW-0732">Signal</keyword>
<feature type="active site" description="Charge relay system" evidence="8">
    <location>
        <position position="509"/>
    </location>
</feature>
<name>A0ABR3Y7Y0_9PEZI</name>
<feature type="binding site" evidence="8">
    <location>
        <position position="574"/>
    </location>
    <ligand>
        <name>Ca(2+)</name>
        <dbReference type="ChEBI" id="CHEBI:29108"/>
    </ligand>
</feature>
<proteinExistence type="predicted"/>
<dbReference type="InterPro" id="IPR030400">
    <property type="entry name" value="Sedolisin_dom"/>
</dbReference>
<keyword evidence="4 8" id="KW-0378">Hydrolase</keyword>
<evidence type="ECO:0000313" key="11">
    <source>
        <dbReference type="EMBL" id="KAL1884015.1"/>
    </source>
</evidence>
<feature type="chain" id="PRO_5047286633" description="Peptidase S53 domain-containing protein" evidence="9">
    <location>
        <begin position="20"/>
        <end position="596"/>
    </location>
</feature>
<dbReference type="Gene3D" id="3.40.50.200">
    <property type="entry name" value="Peptidase S8/S53 domain"/>
    <property type="match status" value="1"/>
</dbReference>
<feature type="binding site" evidence="8">
    <location>
        <position position="551"/>
    </location>
    <ligand>
        <name>Ca(2+)</name>
        <dbReference type="ChEBI" id="CHEBI:29108"/>
    </ligand>
</feature>
<dbReference type="CDD" id="cd11377">
    <property type="entry name" value="Pro-peptidase_S53"/>
    <property type="match status" value="1"/>
</dbReference>
<evidence type="ECO:0000256" key="3">
    <source>
        <dbReference type="ARBA" id="ARBA00022723"/>
    </source>
</evidence>
<dbReference type="Proteomes" id="UP001583177">
    <property type="component" value="Unassembled WGS sequence"/>
</dbReference>
<dbReference type="SUPFAM" id="SSF54897">
    <property type="entry name" value="Protease propeptides/inhibitors"/>
    <property type="match status" value="1"/>
</dbReference>
<feature type="signal peptide" evidence="9">
    <location>
        <begin position="1"/>
        <end position="19"/>
    </location>
</feature>
<feature type="active site" description="Charge relay system" evidence="8">
    <location>
        <position position="300"/>
    </location>
</feature>
<dbReference type="InterPro" id="IPR015366">
    <property type="entry name" value="S53_propep"/>
</dbReference>
<dbReference type="InterPro" id="IPR036852">
    <property type="entry name" value="Peptidase_S8/S53_dom_sf"/>
</dbReference>
<keyword evidence="12" id="KW-1185">Reference proteome</keyword>
<evidence type="ECO:0000256" key="5">
    <source>
        <dbReference type="ARBA" id="ARBA00022825"/>
    </source>
</evidence>
<feature type="active site" description="Charge relay system" evidence="8">
    <location>
        <position position="304"/>
    </location>
</feature>
<evidence type="ECO:0000256" key="9">
    <source>
        <dbReference type="SAM" id="SignalP"/>
    </source>
</evidence>
<evidence type="ECO:0000313" key="12">
    <source>
        <dbReference type="Proteomes" id="UP001583177"/>
    </source>
</evidence>
<keyword evidence="3 8" id="KW-0479">Metal-binding</keyword>
<comment type="cofactor">
    <cofactor evidence="8">
        <name>Ca(2+)</name>
        <dbReference type="ChEBI" id="CHEBI:29108"/>
    </cofactor>
    <text evidence="8">Binds 1 Ca(2+) ion per subunit.</text>
</comment>
<feature type="binding site" evidence="8">
    <location>
        <position position="552"/>
    </location>
    <ligand>
        <name>Ca(2+)</name>
        <dbReference type="ChEBI" id="CHEBI:29108"/>
    </ligand>
</feature>
<keyword evidence="2 8" id="KW-0645">Protease</keyword>
<dbReference type="PROSITE" id="PS51695">
    <property type="entry name" value="SEDOLISIN"/>
    <property type="match status" value="1"/>
</dbReference>
<dbReference type="PANTHER" id="PTHR14218:SF10">
    <property type="entry name" value="PEPTIDASE S53 DOMAIN-CONTAINING PROTEIN"/>
    <property type="match status" value="1"/>
</dbReference>
<comment type="caution">
    <text evidence="11">The sequence shown here is derived from an EMBL/GenBank/DDBJ whole genome shotgun (WGS) entry which is preliminary data.</text>
</comment>
<feature type="binding site" evidence="8">
    <location>
        <position position="576"/>
    </location>
    <ligand>
        <name>Ca(2+)</name>
        <dbReference type="ChEBI" id="CHEBI:29108"/>
    </ligand>
</feature>
<dbReference type="Pfam" id="PF09286">
    <property type="entry name" value="Pro-kuma_activ"/>
    <property type="match status" value="1"/>
</dbReference>
<reference evidence="11 12" key="1">
    <citation type="journal article" date="2024" name="IMA Fungus">
        <title>IMA Genome - F19 : A genome assembly and annotation guide to empower mycologists, including annotated draft genome sequences of Ceratocystis pirilliformis, Diaporthe australafricana, Fusarium ophioides, Paecilomyces lecythidis, and Sporothrix stenoceras.</title>
        <authorList>
            <person name="Aylward J."/>
            <person name="Wilson A.M."/>
            <person name="Visagie C.M."/>
            <person name="Spraker J."/>
            <person name="Barnes I."/>
            <person name="Buitendag C."/>
            <person name="Ceriani C."/>
            <person name="Del Mar Angel L."/>
            <person name="du Plessis D."/>
            <person name="Fuchs T."/>
            <person name="Gasser K."/>
            <person name="Kramer D."/>
            <person name="Li W."/>
            <person name="Munsamy K."/>
            <person name="Piso A."/>
            <person name="Price J.L."/>
            <person name="Sonnekus B."/>
            <person name="Thomas C."/>
            <person name="van der Nest A."/>
            <person name="van Dijk A."/>
            <person name="van Heerden A."/>
            <person name="van Vuuren N."/>
            <person name="Yilmaz N."/>
            <person name="Duong T.A."/>
            <person name="van der Merwe N.A."/>
            <person name="Wingfield M.J."/>
            <person name="Wingfield B.D."/>
        </authorList>
    </citation>
    <scope>NUCLEOTIDE SEQUENCE [LARGE SCALE GENOMIC DNA]</scope>
    <source>
        <strain evidence="11 12">CMW 18300</strain>
    </source>
</reference>
<dbReference type="InterPro" id="IPR050819">
    <property type="entry name" value="Tripeptidyl-peptidase_I"/>
</dbReference>
<keyword evidence="7" id="KW-0865">Zymogen</keyword>
<comment type="subcellular location">
    <subcellularLocation>
        <location evidence="1">Secreted</location>
        <location evidence="1">Extracellular space</location>
    </subcellularLocation>
</comment>
<gene>
    <name evidence="11" type="ORF">Daus18300_000124</name>
</gene>
<evidence type="ECO:0000256" key="2">
    <source>
        <dbReference type="ARBA" id="ARBA00022670"/>
    </source>
</evidence>
<evidence type="ECO:0000256" key="6">
    <source>
        <dbReference type="ARBA" id="ARBA00022837"/>
    </source>
</evidence>